<dbReference type="Proteomes" id="UP001596099">
    <property type="component" value="Unassembled WGS sequence"/>
</dbReference>
<dbReference type="RefSeq" id="WP_247417214.1">
    <property type="nucleotide sequence ID" value="NZ_JALLGW010000001.1"/>
</dbReference>
<dbReference type="PANTHER" id="PTHR47089">
    <property type="entry name" value="ABC TRANSPORTER, PERMEASE PROTEIN"/>
    <property type="match status" value="1"/>
</dbReference>
<dbReference type="AlphaFoldDB" id="A0ABD5RSH1"/>
<keyword evidence="5 7" id="KW-0472">Membrane</keyword>
<comment type="subcellular location">
    <subcellularLocation>
        <location evidence="1">Cell membrane</location>
        <topology evidence="1">Multi-pass membrane protein</topology>
    </subcellularLocation>
</comment>
<evidence type="ECO:0000256" key="7">
    <source>
        <dbReference type="SAM" id="Phobius"/>
    </source>
</evidence>
<feature type="transmembrane region" description="Helical" evidence="7">
    <location>
        <begin position="207"/>
        <end position="227"/>
    </location>
</feature>
<evidence type="ECO:0000256" key="4">
    <source>
        <dbReference type="ARBA" id="ARBA00022989"/>
    </source>
</evidence>
<accession>A0ABD5RSH1</accession>
<dbReference type="CDD" id="cd06580">
    <property type="entry name" value="TM_PBP1_transp_TpRbsC_like"/>
    <property type="match status" value="1"/>
</dbReference>
<evidence type="ECO:0000313" key="8">
    <source>
        <dbReference type="EMBL" id="MFC5973090.1"/>
    </source>
</evidence>
<feature type="transmembrane region" description="Helical" evidence="7">
    <location>
        <begin position="347"/>
        <end position="367"/>
    </location>
</feature>
<protein>
    <submittedName>
        <fullName evidence="8">ABC transporter permease</fullName>
    </submittedName>
</protein>
<feature type="transmembrane region" description="Helical" evidence="7">
    <location>
        <begin position="183"/>
        <end position="201"/>
    </location>
</feature>
<reference evidence="8 9" key="1">
    <citation type="journal article" date="2019" name="Int. J. Syst. Evol. Microbiol.">
        <title>The Global Catalogue of Microorganisms (GCM) 10K type strain sequencing project: providing services to taxonomists for standard genome sequencing and annotation.</title>
        <authorList>
            <consortium name="The Broad Institute Genomics Platform"/>
            <consortium name="The Broad Institute Genome Sequencing Center for Infectious Disease"/>
            <person name="Wu L."/>
            <person name="Ma J."/>
        </authorList>
    </citation>
    <scope>NUCLEOTIDE SEQUENCE [LARGE SCALE GENOMIC DNA]</scope>
    <source>
        <strain evidence="8 9">CGMCC 1.12543</strain>
    </source>
</reference>
<proteinExistence type="predicted"/>
<dbReference type="EMBL" id="JBHSQH010000001">
    <property type="protein sequence ID" value="MFC5973090.1"/>
    <property type="molecule type" value="Genomic_DNA"/>
</dbReference>
<dbReference type="GO" id="GO:0005886">
    <property type="term" value="C:plasma membrane"/>
    <property type="evidence" value="ECO:0007669"/>
    <property type="project" value="UniProtKB-SubCell"/>
</dbReference>
<feature type="transmembrane region" description="Helical" evidence="7">
    <location>
        <begin position="63"/>
        <end position="84"/>
    </location>
</feature>
<feature type="compositionally biased region" description="Gly residues" evidence="6">
    <location>
        <begin position="19"/>
        <end position="37"/>
    </location>
</feature>
<sequence>MSGAGDADDGRDRSDATGDSGGPDDGGGTGGTGGSPGSDGTDWGNRARVALDRLVEASAFERVLISFAALLLSILIGAVVILAAGRTATCETAATTYFGYGFCYDPFRVYDRLFLGALGNPVNPLFDPLHGEFAAPIREGWTPFNSRLADTLTETTVLVMTGLSVAVAFKAGIFNIGTQGQMVVGGLASTVGMLLVAPLVSGLAATVVLITVGVVVGAVFGGLYGAIPGALKAYADANEVITTIMLNFVASLVALYLLQNVFGDPESLSTKTRDLPAEASFPKLLYAPTDEFSILALVFVTLLVGATYYLLRYTSFGYDLRTSGLQPEAAEYGGVDAARTVVASMTISGGLAGIAGTVYVLLFSGYFQLPLPAYGFDGITVSILAGNNPLGVLPAAFLFGVLKSGAISIQTDPNVDIPIQLVGVLRGLIILFVAMPEFFRLLGKRLSNTGRRGRRLGGAVRSDGGHPGGEHDE</sequence>
<evidence type="ECO:0000256" key="2">
    <source>
        <dbReference type="ARBA" id="ARBA00022475"/>
    </source>
</evidence>
<feature type="transmembrane region" description="Helical" evidence="7">
    <location>
        <begin position="292"/>
        <end position="311"/>
    </location>
</feature>
<evidence type="ECO:0000313" key="9">
    <source>
        <dbReference type="Proteomes" id="UP001596099"/>
    </source>
</evidence>
<evidence type="ECO:0000256" key="6">
    <source>
        <dbReference type="SAM" id="MobiDB-lite"/>
    </source>
</evidence>
<evidence type="ECO:0000256" key="5">
    <source>
        <dbReference type="ARBA" id="ARBA00023136"/>
    </source>
</evidence>
<gene>
    <name evidence="8" type="ORF">ACFPYI_17290</name>
</gene>
<feature type="region of interest" description="Disordered" evidence="6">
    <location>
        <begin position="453"/>
        <end position="473"/>
    </location>
</feature>
<keyword evidence="2" id="KW-1003">Cell membrane</keyword>
<dbReference type="InterPro" id="IPR001851">
    <property type="entry name" value="ABC_transp_permease"/>
</dbReference>
<dbReference type="PANTHER" id="PTHR47089:SF1">
    <property type="entry name" value="GUANOSINE ABC TRANSPORTER PERMEASE PROTEIN NUPP"/>
    <property type="match status" value="1"/>
</dbReference>
<comment type="caution">
    <text evidence="8">The sequence shown here is derived from an EMBL/GenBank/DDBJ whole genome shotgun (WGS) entry which is preliminary data.</text>
</comment>
<feature type="transmembrane region" description="Helical" evidence="7">
    <location>
        <begin position="421"/>
        <end position="442"/>
    </location>
</feature>
<evidence type="ECO:0000256" key="3">
    <source>
        <dbReference type="ARBA" id="ARBA00022692"/>
    </source>
</evidence>
<organism evidence="8 9">
    <name type="scientific">Halomarina salina</name>
    <dbReference type="NCBI Taxonomy" id="1872699"/>
    <lineage>
        <taxon>Archaea</taxon>
        <taxon>Methanobacteriati</taxon>
        <taxon>Methanobacteriota</taxon>
        <taxon>Stenosarchaea group</taxon>
        <taxon>Halobacteria</taxon>
        <taxon>Halobacteriales</taxon>
        <taxon>Natronomonadaceae</taxon>
        <taxon>Halomarina</taxon>
    </lineage>
</organism>
<keyword evidence="3 7" id="KW-0812">Transmembrane</keyword>
<keyword evidence="9" id="KW-1185">Reference proteome</keyword>
<evidence type="ECO:0000256" key="1">
    <source>
        <dbReference type="ARBA" id="ARBA00004651"/>
    </source>
</evidence>
<dbReference type="Pfam" id="PF02653">
    <property type="entry name" value="BPD_transp_2"/>
    <property type="match status" value="1"/>
</dbReference>
<feature type="transmembrane region" description="Helical" evidence="7">
    <location>
        <begin position="239"/>
        <end position="258"/>
    </location>
</feature>
<feature type="region of interest" description="Disordered" evidence="6">
    <location>
        <begin position="1"/>
        <end position="42"/>
    </location>
</feature>
<name>A0ABD5RSH1_9EURY</name>
<keyword evidence="4 7" id="KW-1133">Transmembrane helix</keyword>